<keyword evidence="3" id="KW-1185">Reference proteome</keyword>
<dbReference type="EMBL" id="JAPCHY010000002">
    <property type="protein sequence ID" value="MCW4471470.1"/>
    <property type="molecule type" value="Genomic_DNA"/>
</dbReference>
<comment type="caution">
    <text evidence="2">The sequence shown here is derived from an EMBL/GenBank/DDBJ whole genome shotgun (WGS) entry which is preliminary data.</text>
</comment>
<accession>A0ABT3JTG8</accession>
<protein>
    <submittedName>
        <fullName evidence="2">Cellulose biosynthesis protein BcsG</fullName>
        <ecNumber evidence="2">2.7.8.-</ecNumber>
    </submittedName>
</protein>
<dbReference type="EC" id="2.7.8.-" evidence="2"/>
<dbReference type="InterPro" id="IPR017744">
    <property type="entry name" value="BcsG"/>
</dbReference>
<keyword evidence="2" id="KW-0808">Transferase</keyword>
<keyword evidence="1" id="KW-0812">Transmembrane</keyword>
<feature type="transmembrane region" description="Helical" evidence="1">
    <location>
        <begin position="67"/>
        <end position="87"/>
    </location>
</feature>
<feature type="transmembrane region" description="Helical" evidence="1">
    <location>
        <begin position="32"/>
        <end position="55"/>
    </location>
</feature>
<dbReference type="Pfam" id="PF11658">
    <property type="entry name" value="CBP_BcsG"/>
    <property type="match status" value="1"/>
</dbReference>
<organism evidence="2 3">
    <name type="scientific">Xanthomonas chitinilytica</name>
    <dbReference type="NCBI Taxonomy" id="2989819"/>
    <lineage>
        <taxon>Bacteria</taxon>
        <taxon>Pseudomonadati</taxon>
        <taxon>Pseudomonadota</taxon>
        <taxon>Gammaproteobacteria</taxon>
        <taxon>Lysobacterales</taxon>
        <taxon>Lysobacteraceae</taxon>
        <taxon>Xanthomonas</taxon>
    </lineage>
</organism>
<feature type="transmembrane region" description="Helical" evidence="1">
    <location>
        <begin position="107"/>
        <end position="129"/>
    </location>
</feature>
<dbReference type="NCBIfam" id="TIGR03368">
    <property type="entry name" value="cellulose_yhjU"/>
    <property type="match status" value="1"/>
</dbReference>
<dbReference type="Proteomes" id="UP001209922">
    <property type="component" value="Unassembled WGS sequence"/>
</dbReference>
<keyword evidence="1" id="KW-1133">Transmembrane helix</keyword>
<evidence type="ECO:0000256" key="1">
    <source>
        <dbReference type="SAM" id="Phobius"/>
    </source>
</evidence>
<sequence>MDVARDAGKLPGNPYAWTDLGPWNLYFLTKFAMVWMGMLDFHLLPNLLFAAFLLLPLQVPWQRRLRLALAIPAGIALFYYDTWLPPFSRLLAQPGVLDFSFAYLLQLAGRFINWQLIGAIAVLVLGYVLLRPWLRITTFSVLGLLGLGLAQLPWPVAFRHQAAPVQVAAEAGVAAPAVPQGPADTATLNAYLQSFYQSEAGRRTQFAATADGQPFDLLILNICSLAWSDLDEVGLRENALLQRMDVVFDRFNSATSYSGPAAIRLLRASCGQTPHGQLYDPAPAECYLFGNLARLGFRSELAMNHDGHFDDFIGELREDGGLDATAFDIGPLPRAYLAFDQTPIRRDGAVLSGWWQQRQQQPQAQVALFYNSISLHDGNRVVVSGTGSRPADYRTLAQSVIDDLSAFLDELQASGRRVMVVLVPEHGAALQGDRMQIPGLREIPSPSITQVPVAMKLIGMGTAPANGPRRVDAPSSYLALSELVARVHAGGGDVQDWDALLRDLPQTAAVSESAGARVLDYAGKPYVQIQGRNSWMPYPENKK</sequence>
<evidence type="ECO:0000313" key="2">
    <source>
        <dbReference type="EMBL" id="MCW4471470.1"/>
    </source>
</evidence>
<gene>
    <name evidence="2" type="primary">bcsG</name>
    <name evidence="2" type="ORF">OK345_02985</name>
</gene>
<dbReference type="RefSeq" id="WP_265126422.1">
    <property type="nucleotide sequence ID" value="NZ_JAPCHY010000002.1"/>
</dbReference>
<reference evidence="2 3" key="1">
    <citation type="submission" date="2022-10" db="EMBL/GenBank/DDBJ databases">
        <title>Xanthomonas sp. H13-6.</title>
        <authorList>
            <person name="Liu X."/>
            <person name="Deng Z."/>
            <person name="Jiang Y."/>
            <person name="Yu T."/>
            <person name="Ai J."/>
        </authorList>
    </citation>
    <scope>NUCLEOTIDE SEQUENCE [LARGE SCALE GENOMIC DNA]</scope>
    <source>
        <strain evidence="2 3">H13-6</strain>
    </source>
</reference>
<keyword evidence="1" id="KW-0472">Membrane</keyword>
<feature type="transmembrane region" description="Helical" evidence="1">
    <location>
        <begin position="136"/>
        <end position="154"/>
    </location>
</feature>
<dbReference type="GO" id="GO:0016740">
    <property type="term" value="F:transferase activity"/>
    <property type="evidence" value="ECO:0007669"/>
    <property type="project" value="UniProtKB-KW"/>
</dbReference>
<evidence type="ECO:0000313" key="3">
    <source>
        <dbReference type="Proteomes" id="UP001209922"/>
    </source>
</evidence>
<name>A0ABT3JTG8_9XANT</name>
<proteinExistence type="predicted"/>